<dbReference type="GO" id="GO:0007166">
    <property type="term" value="P:cell surface receptor signaling pathway"/>
    <property type="evidence" value="ECO:0007669"/>
    <property type="project" value="InterPro"/>
</dbReference>
<gene>
    <name evidence="8" type="primary">ADGRL3_0</name>
    <name evidence="8" type="ORF">E2C01_040811</name>
</gene>
<dbReference type="GO" id="GO:0004930">
    <property type="term" value="F:G protein-coupled receptor activity"/>
    <property type="evidence" value="ECO:0007669"/>
    <property type="project" value="InterPro"/>
</dbReference>
<feature type="compositionally biased region" description="Basic and acidic residues" evidence="5">
    <location>
        <begin position="306"/>
        <end position="320"/>
    </location>
</feature>
<dbReference type="PROSITE" id="PS50261">
    <property type="entry name" value="G_PROTEIN_RECEP_F2_4"/>
    <property type="match status" value="1"/>
</dbReference>
<comment type="subcellular location">
    <subcellularLocation>
        <location evidence="1">Membrane</location>
        <topology evidence="1">Multi-pass membrane protein</topology>
    </subcellularLocation>
</comment>
<feature type="transmembrane region" description="Helical" evidence="6">
    <location>
        <begin position="204"/>
        <end position="226"/>
    </location>
</feature>
<evidence type="ECO:0000256" key="2">
    <source>
        <dbReference type="ARBA" id="ARBA00022692"/>
    </source>
</evidence>
<feature type="transmembrane region" description="Helical" evidence="6">
    <location>
        <begin position="82"/>
        <end position="100"/>
    </location>
</feature>
<keyword evidence="9" id="KW-1185">Reference proteome</keyword>
<feature type="transmembrane region" description="Helical" evidence="6">
    <location>
        <begin position="12"/>
        <end position="31"/>
    </location>
</feature>
<keyword evidence="8" id="KW-0675">Receptor</keyword>
<evidence type="ECO:0000256" key="5">
    <source>
        <dbReference type="SAM" id="MobiDB-lite"/>
    </source>
</evidence>
<dbReference type="SUPFAM" id="SSF81321">
    <property type="entry name" value="Family A G protein-coupled receptor-like"/>
    <property type="match status" value="1"/>
</dbReference>
<keyword evidence="4 6" id="KW-0472">Membrane</keyword>
<feature type="transmembrane region" description="Helical" evidence="6">
    <location>
        <begin position="232"/>
        <end position="255"/>
    </location>
</feature>
<dbReference type="InterPro" id="IPR000832">
    <property type="entry name" value="GPCR_2_secretin-like"/>
</dbReference>
<dbReference type="AlphaFoldDB" id="A0A5B7FNN4"/>
<protein>
    <submittedName>
        <fullName evidence="8">Adhesion G protein-coupled receptor L3</fullName>
    </submittedName>
</protein>
<dbReference type="PANTHER" id="PTHR12011:SF465">
    <property type="entry name" value="GPS DOMAIN-CONTAINING PROTEIN"/>
    <property type="match status" value="1"/>
</dbReference>
<proteinExistence type="predicted"/>
<evidence type="ECO:0000313" key="8">
    <source>
        <dbReference type="EMBL" id="MPC47076.1"/>
    </source>
</evidence>
<dbReference type="Pfam" id="PF00002">
    <property type="entry name" value="7tm_2"/>
    <property type="match status" value="1"/>
</dbReference>
<evidence type="ECO:0000256" key="1">
    <source>
        <dbReference type="ARBA" id="ARBA00004141"/>
    </source>
</evidence>
<reference evidence="8 9" key="1">
    <citation type="submission" date="2019-05" db="EMBL/GenBank/DDBJ databases">
        <title>Another draft genome of Portunus trituberculatus and its Hox gene families provides insights of decapod evolution.</title>
        <authorList>
            <person name="Jeong J.-H."/>
            <person name="Song I."/>
            <person name="Kim S."/>
            <person name="Choi T."/>
            <person name="Kim D."/>
            <person name="Ryu S."/>
            <person name="Kim W."/>
        </authorList>
    </citation>
    <scope>NUCLEOTIDE SEQUENCE [LARGE SCALE GENOMIC DNA]</scope>
    <source>
        <tissue evidence="8">Muscle</tissue>
    </source>
</reference>
<sequence length="453" mass="51347">MGRDIVLDVLGTVLSSLSCIFLLFAICILQFCKGVQSSPRISITKQLCVSLFLSHLFLILFLDRDMLKLSNVGCEAMAGVLHYLLTASICWMLVEGLQLFHTVHFTLDPTSFMVVYWVIGYGVPAVVVLVTLLVAFGSCQWNTQDAYGDSEYCWLTAEEGYIWAFTGPLVVVIVANAIFMVCALRSAAILTANKRKSLHHRIMLYIKGSFSLNCVLGVTWVFGLLYINSNHFFAYVFTILNASQGVMIFVFNCVLNENVWTAFVSSLPATFRQRLMKRALQLQLNNAHLTPLDGHHHNPVSRRRSQRDMTELDRGYDRSQREEKWRYPPLTADVLCQAFTIVATSPCQLPRHSGHLPQKAIRRVSVPARVSPPDHRVSRRKESQWSAETQISFISASYSSNLLSRLEHSLRIYPSHKETGNPHLAPDDDMQRCIHTIPECEERSSSEKNIHFF</sequence>
<keyword evidence="3 6" id="KW-1133">Transmembrane helix</keyword>
<dbReference type="EMBL" id="VSRR010007535">
    <property type="protein sequence ID" value="MPC47076.1"/>
    <property type="molecule type" value="Genomic_DNA"/>
</dbReference>
<comment type="caution">
    <text evidence="8">The sequence shown here is derived from an EMBL/GenBank/DDBJ whole genome shotgun (WGS) entry which is preliminary data.</text>
</comment>
<evidence type="ECO:0000256" key="4">
    <source>
        <dbReference type="ARBA" id="ARBA00023136"/>
    </source>
</evidence>
<evidence type="ECO:0000313" key="9">
    <source>
        <dbReference type="Proteomes" id="UP000324222"/>
    </source>
</evidence>
<dbReference type="PRINTS" id="PR00249">
    <property type="entry name" value="GPCRSECRETIN"/>
</dbReference>
<dbReference type="GO" id="GO:0005886">
    <property type="term" value="C:plasma membrane"/>
    <property type="evidence" value="ECO:0007669"/>
    <property type="project" value="TreeGrafter"/>
</dbReference>
<keyword evidence="2 6" id="KW-0812">Transmembrane</keyword>
<evidence type="ECO:0000256" key="6">
    <source>
        <dbReference type="SAM" id="Phobius"/>
    </source>
</evidence>
<feature type="transmembrane region" description="Helical" evidence="6">
    <location>
        <begin position="112"/>
        <end position="136"/>
    </location>
</feature>
<evidence type="ECO:0000256" key="3">
    <source>
        <dbReference type="ARBA" id="ARBA00022989"/>
    </source>
</evidence>
<dbReference type="PANTHER" id="PTHR12011">
    <property type="entry name" value="ADHESION G-PROTEIN COUPLED RECEPTOR"/>
    <property type="match status" value="1"/>
</dbReference>
<dbReference type="PROSITE" id="PS51257">
    <property type="entry name" value="PROKAR_LIPOPROTEIN"/>
    <property type="match status" value="1"/>
</dbReference>
<dbReference type="Gene3D" id="1.20.1070.10">
    <property type="entry name" value="Rhodopsin 7-helix transmembrane proteins"/>
    <property type="match status" value="1"/>
</dbReference>
<feature type="region of interest" description="Disordered" evidence="5">
    <location>
        <begin position="290"/>
        <end position="320"/>
    </location>
</feature>
<dbReference type="InterPro" id="IPR017981">
    <property type="entry name" value="GPCR_2-like_7TM"/>
</dbReference>
<feature type="domain" description="G-protein coupled receptors family 2 profile 2" evidence="7">
    <location>
        <begin position="7"/>
        <end position="256"/>
    </location>
</feature>
<dbReference type="OrthoDB" id="6359515at2759"/>
<accession>A0A5B7FNN4</accession>
<dbReference type="Proteomes" id="UP000324222">
    <property type="component" value="Unassembled WGS sequence"/>
</dbReference>
<name>A0A5B7FNN4_PORTR</name>
<feature type="transmembrane region" description="Helical" evidence="6">
    <location>
        <begin position="161"/>
        <end position="184"/>
    </location>
</feature>
<evidence type="ECO:0000259" key="7">
    <source>
        <dbReference type="PROSITE" id="PS50261"/>
    </source>
</evidence>
<organism evidence="8 9">
    <name type="scientific">Portunus trituberculatus</name>
    <name type="common">Swimming crab</name>
    <name type="synonym">Neptunus trituberculatus</name>
    <dbReference type="NCBI Taxonomy" id="210409"/>
    <lineage>
        <taxon>Eukaryota</taxon>
        <taxon>Metazoa</taxon>
        <taxon>Ecdysozoa</taxon>
        <taxon>Arthropoda</taxon>
        <taxon>Crustacea</taxon>
        <taxon>Multicrustacea</taxon>
        <taxon>Malacostraca</taxon>
        <taxon>Eumalacostraca</taxon>
        <taxon>Eucarida</taxon>
        <taxon>Decapoda</taxon>
        <taxon>Pleocyemata</taxon>
        <taxon>Brachyura</taxon>
        <taxon>Eubrachyura</taxon>
        <taxon>Portunoidea</taxon>
        <taxon>Portunidae</taxon>
        <taxon>Portuninae</taxon>
        <taxon>Portunus</taxon>
    </lineage>
</organism>
<feature type="transmembrane region" description="Helical" evidence="6">
    <location>
        <begin position="43"/>
        <end position="62"/>
    </location>
</feature>